<name>A0A0N5BPZ5_STREA</name>
<dbReference type="InterPro" id="IPR043502">
    <property type="entry name" value="DNA/RNA_pol_sf"/>
</dbReference>
<dbReference type="Proteomes" id="UP000046392">
    <property type="component" value="Unplaced"/>
</dbReference>
<dbReference type="SUPFAM" id="SSF56672">
    <property type="entry name" value="DNA/RNA polymerases"/>
    <property type="match status" value="1"/>
</dbReference>
<sequence>MCKQVSFIGLLISSNGISIPQAKIDEYKRFDKPKTLAVLKNFIHTISFHRSMLPEFSILTEQFYKIKTFKWDEKAEHSYNRLTELLANTLYLRYIPSQIAHFSITAAVNNRAITSAIYWHSEMKKIS</sequence>
<dbReference type="AlphaFoldDB" id="A0A0N5BPZ5"/>
<accession>A0A0N5BPZ5</accession>
<evidence type="ECO:0000313" key="2">
    <source>
        <dbReference type="WBParaSite" id="SPAL_0000797000.1"/>
    </source>
</evidence>
<protein>
    <submittedName>
        <fullName evidence="2">RT_RNaseH_2 domain-containing protein</fullName>
    </submittedName>
</protein>
<keyword evidence="1" id="KW-1185">Reference proteome</keyword>
<dbReference type="WBParaSite" id="SPAL_0000797000.1">
    <property type="protein sequence ID" value="SPAL_0000797000.1"/>
    <property type="gene ID" value="SPAL_0000797000"/>
</dbReference>
<organism evidence="1 2">
    <name type="scientific">Strongyloides papillosus</name>
    <name type="common">Intestinal threadworm</name>
    <dbReference type="NCBI Taxonomy" id="174720"/>
    <lineage>
        <taxon>Eukaryota</taxon>
        <taxon>Metazoa</taxon>
        <taxon>Ecdysozoa</taxon>
        <taxon>Nematoda</taxon>
        <taxon>Chromadorea</taxon>
        <taxon>Rhabditida</taxon>
        <taxon>Tylenchina</taxon>
        <taxon>Panagrolaimomorpha</taxon>
        <taxon>Strongyloidoidea</taxon>
        <taxon>Strongyloididae</taxon>
        <taxon>Strongyloides</taxon>
    </lineage>
</organism>
<dbReference type="Gene3D" id="3.30.70.270">
    <property type="match status" value="1"/>
</dbReference>
<evidence type="ECO:0000313" key="1">
    <source>
        <dbReference type="Proteomes" id="UP000046392"/>
    </source>
</evidence>
<reference evidence="2" key="1">
    <citation type="submission" date="2017-02" db="UniProtKB">
        <authorList>
            <consortium name="WormBaseParasite"/>
        </authorList>
    </citation>
    <scope>IDENTIFICATION</scope>
</reference>
<dbReference type="InterPro" id="IPR043128">
    <property type="entry name" value="Rev_trsase/Diguanyl_cyclase"/>
</dbReference>
<proteinExistence type="predicted"/>